<dbReference type="NCBIfam" id="TIGR00738">
    <property type="entry name" value="rrf2_super"/>
    <property type="match status" value="1"/>
</dbReference>
<accession>A0A098C3J0</accession>
<organism evidence="1 2">
    <name type="scientific">Fermentimonas caenicola</name>
    <dbReference type="NCBI Taxonomy" id="1562970"/>
    <lineage>
        <taxon>Bacteria</taxon>
        <taxon>Pseudomonadati</taxon>
        <taxon>Bacteroidota</taxon>
        <taxon>Bacteroidia</taxon>
        <taxon>Bacteroidales</taxon>
        <taxon>Dysgonomonadaceae</taxon>
        <taxon>Fermentimonas</taxon>
    </lineage>
</organism>
<dbReference type="GO" id="GO:0005829">
    <property type="term" value="C:cytosol"/>
    <property type="evidence" value="ECO:0007669"/>
    <property type="project" value="TreeGrafter"/>
</dbReference>
<dbReference type="OrthoDB" id="9808360at2"/>
<sequence>MFSKSCEYGIKAALYIASQSIEKRRVKIDDIVRNIDTPEAFTGKILGVLSKNKIVDSYTGPNGGFEIKQENLHLITIADIVKAIDGNSFFKGCVLGLSHCDENQPCPMHNTVTSIRNEMKEVLHSTTLFELATGIGKKDFMLMR</sequence>
<dbReference type="AlphaFoldDB" id="A0A098C3J0"/>
<protein>
    <recommendedName>
        <fullName evidence="3">Rrf2 family transcriptional regulator</fullName>
    </recommendedName>
</protein>
<dbReference type="Pfam" id="PF02082">
    <property type="entry name" value="Rrf2"/>
    <property type="match status" value="1"/>
</dbReference>
<dbReference type="STRING" id="1562970.ING2E5B_1731"/>
<dbReference type="Proteomes" id="UP000032417">
    <property type="component" value="Chromosome 1"/>
</dbReference>
<evidence type="ECO:0008006" key="3">
    <source>
        <dbReference type="Google" id="ProtNLM"/>
    </source>
</evidence>
<evidence type="ECO:0000313" key="2">
    <source>
        <dbReference type="Proteomes" id="UP000032417"/>
    </source>
</evidence>
<dbReference type="KEGG" id="pbt:ING2E5B_1731"/>
<dbReference type="InterPro" id="IPR036388">
    <property type="entry name" value="WH-like_DNA-bd_sf"/>
</dbReference>
<dbReference type="GO" id="GO:0003700">
    <property type="term" value="F:DNA-binding transcription factor activity"/>
    <property type="evidence" value="ECO:0007669"/>
    <property type="project" value="TreeGrafter"/>
</dbReference>
<dbReference type="PROSITE" id="PS51197">
    <property type="entry name" value="HTH_RRF2_2"/>
    <property type="match status" value="1"/>
</dbReference>
<dbReference type="EMBL" id="LN515532">
    <property type="protein sequence ID" value="CEA16477.1"/>
    <property type="molecule type" value="Genomic_DNA"/>
</dbReference>
<reference evidence="1 2" key="1">
    <citation type="submission" date="2014-08" db="EMBL/GenBank/DDBJ databases">
        <authorList>
            <person name="Wibberg D."/>
        </authorList>
    </citation>
    <scope>NUCLEOTIDE SEQUENCE [LARGE SCALE GENOMIC DNA]</scope>
    <source>
        <strain evidence="2">ING2-E5B</strain>
    </source>
</reference>
<dbReference type="InterPro" id="IPR000944">
    <property type="entry name" value="Tscrpt_reg_Rrf2"/>
</dbReference>
<name>A0A098C3J0_9BACT</name>
<gene>
    <name evidence="1" type="ORF">ING2E5B_1731</name>
</gene>
<dbReference type="HOGENOM" id="CLU_107144_1_4_10"/>
<dbReference type="PANTHER" id="PTHR33221">
    <property type="entry name" value="WINGED HELIX-TURN-HELIX TRANSCRIPTIONAL REGULATOR, RRF2 FAMILY"/>
    <property type="match status" value="1"/>
</dbReference>
<evidence type="ECO:0000313" key="1">
    <source>
        <dbReference type="EMBL" id="CEA16477.1"/>
    </source>
</evidence>
<dbReference type="InterPro" id="IPR036390">
    <property type="entry name" value="WH_DNA-bd_sf"/>
</dbReference>
<dbReference type="SUPFAM" id="SSF46785">
    <property type="entry name" value="Winged helix' DNA-binding domain"/>
    <property type="match status" value="1"/>
</dbReference>
<dbReference type="Gene3D" id="1.10.10.10">
    <property type="entry name" value="Winged helix-like DNA-binding domain superfamily/Winged helix DNA-binding domain"/>
    <property type="match status" value="1"/>
</dbReference>
<dbReference type="PANTHER" id="PTHR33221:SF13">
    <property type="entry name" value="TRANSCRIPTIONAL REGULATOR-RELATED"/>
    <property type="match status" value="1"/>
</dbReference>
<proteinExistence type="predicted"/>
<keyword evidence="2" id="KW-1185">Reference proteome</keyword>